<sequence length="518" mass="58489">MKTLFYVTYRGFINRLKKALKRPVTYLFIAVAVAYVALLAVGLFNIVKNTHFNNVKALVIVITVLLFFALPSSYLMYARRKGIIFKPSHAHFIFNAPISPKQVLIYGALKNILMDAVFGVLILLGGILLFDVPLWKMILVFLFWVFMTSLQEGGIVILLYGNEKVSVEKMGKASKIMLGVLAVLGIFLFWYIKTYGFSLASVGALIDYPGLQMLPLVGWNVAVFRLILLGPTTLNVICSILYVVSTAAILAAAWKLPCYGGYYEEAAKFADDYQAMKNRNKKGETGNGKEKYRRIKGGVKGCGAKAIFYRQLLEYKKARFFIFGSMNLVCFFIAFVMAWTYDGASKYAGMFLLGILAYVIFCTSGYVGKWEKELQNPYLYLIPEKPIKKLWYATQMEHIKSFIDGSIMCVGIGVAWHLPVWQIVTSILLYVLFQAIKMYMRIFALYILGDNFGLQVRKLFQMLIQSSLMGVGIALAVVVGMVINMNLVFPILLIYSIIITVTVMFLASYRFEVLEQIE</sequence>
<feature type="transmembrane region" description="Helical" evidence="1">
    <location>
        <begin position="347"/>
        <end position="367"/>
    </location>
</feature>
<keyword evidence="3" id="KW-1185">Reference proteome</keyword>
<feature type="transmembrane region" description="Helical" evidence="1">
    <location>
        <begin position="112"/>
        <end position="132"/>
    </location>
</feature>
<evidence type="ECO:0000256" key="1">
    <source>
        <dbReference type="SAM" id="Phobius"/>
    </source>
</evidence>
<feature type="transmembrane region" description="Helical" evidence="1">
    <location>
        <begin position="24"/>
        <end position="46"/>
    </location>
</feature>
<keyword evidence="1" id="KW-1133">Transmembrane helix</keyword>
<feature type="transmembrane region" description="Helical" evidence="1">
    <location>
        <begin position="138"/>
        <end position="161"/>
    </location>
</feature>
<feature type="transmembrane region" description="Helical" evidence="1">
    <location>
        <begin position="173"/>
        <end position="192"/>
    </location>
</feature>
<name>A0ABS8DC15_9FIRM</name>
<dbReference type="Pfam" id="PF16962">
    <property type="entry name" value="ABC_export"/>
    <property type="match status" value="1"/>
</dbReference>
<feature type="transmembrane region" description="Helical" evidence="1">
    <location>
        <begin position="320"/>
        <end position="341"/>
    </location>
</feature>
<protein>
    <submittedName>
        <fullName evidence="2">ABC exporter domain-containing protein</fullName>
    </submittedName>
</protein>
<gene>
    <name evidence="2" type="ORF">LIZ65_01545</name>
</gene>
<evidence type="ECO:0000313" key="3">
    <source>
        <dbReference type="Proteomes" id="UP001299546"/>
    </source>
</evidence>
<feature type="transmembrane region" description="Helical" evidence="1">
    <location>
        <begin position="489"/>
        <end position="509"/>
    </location>
</feature>
<dbReference type="InterPro" id="IPR031584">
    <property type="entry name" value="Put_ABC_export"/>
</dbReference>
<proteinExistence type="predicted"/>
<reference evidence="2 3" key="1">
    <citation type="submission" date="2021-10" db="EMBL/GenBank/DDBJ databases">
        <title>Collection of gut derived symbiotic bacterial strains cultured from healthy donors.</title>
        <authorList>
            <person name="Lin H."/>
            <person name="Littmann E."/>
            <person name="Kohout C."/>
            <person name="Pamer E.G."/>
        </authorList>
    </citation>
    <scope>NUCLEOTIDE SEQUENCE [LARGE SCALE GENOMIC DNA]</scope>
    <source>
        <strain evidence="2 3">DFI.1.165</strain>
    </source>
</reference>
<dbReference type="Proteomes" id="UP001299546">
    <property type="component" value="Unassembled WGS sequence"/>
</dbReference>
<feature type="transmembrane region" description="Helical" evidence="1">
    <location>
        <begin position="58"/>
        <end position="77"/>
    </location>
</feature>
<evidence type="ECO:0000313" key="2">
    <source>
        <dbReference type="EMBL" id="MCB7385957.1"/>
    </source>
</evidence>
<accession>A0ABS8DC15</accession>
<feature type="transmembrane region" description="Helical" evidence="1">
    <location>
        <begin position="427"/>
        <end position="448"/>
    </location>
</feature>
<keyword evidence="1" id="KW-0812">Transmembrane</keyword>
<feature type="transmembrane region" description="Helical" evidence="1">
    <location>
        <begin position="402"/>
        <end position="421"/>
    </location>
</feature>
<keyword evidence="1" id="KW-0472">Membrane</keyword>
<organism evidence="2 3">
    <name type="scientific">Bariatricus massiliensis</name>
    <dbReference type="NCBI Taxonomy" id="1745713"/>
    <lineage>
        <taxon>Bacteria</taxon>
        <taxon>Bacillati</taxon>
        <taxon>Bacillota</taxon>
        <taxon>Clostridia</taxon>
        <taxon>Lachnospirales</taxon>
        <taxon>Lachnospiraceae</taxon>
        <taxon>Bariatricus</taxon>
    </lineage>
</organism>
<dbReference type="RefSeq" id="WP_066731980.1">
    <property type="nucleotide sequence ID" value="NZ_JAJCIQ010000001.1"/>
</dbReference>
<comment type="caution">
    <text evidence="2">The sequence shown here is derived from an EMBL/GenBank/DDBJ whole genome shotgun (WGS) entry which is preliminary data.</text>
</comment>
<feature type="transmembrane region" description="Helical" evidence="1">
    <location>
        <begin position="460"/>
        <end position="483"/>
    </location>
</feature>
<dbReference type="EMBL" id="JAJCIS010000001">
    <property type="protein sequence ID" value="MCB7385957.1"/>
    <property type="molecule type" value="Genomic_DNA"/>
</dbReference>